<feature type="transmembrane region" description="Helical" evidence="1">
    <location>
        <begin position="30"/>
        <end position="52"/>
    </location>
</feature>
<keyword evidence="1" id="KW-1133">Transmembrane helix</keyword>
<name>A0A9Q8SIK9_9PEZI</name>
<evidence type="ECO:0000313" key="2">
    <source>
        <dbReference type="EMBL" id="UQC77969.1"/>
    </source>
</evidence>
<keyword evidence="3" id="KW-1185">Reference proteome</keyword>
<keyword evidence="1" id="KW-0472">Membrane</keyword>
<dbReference type="KEGG" id="clup:CLUP02_03442"/>
<evidence type="ECO:0000256" key="1">
    <source>
        <dbReference type="SAM" id="Phobius"/>
    </source>
</evidence>
<reference evidence="2" key="1">
    <citation type="journal article" date="2021" name="Mol. Plant Microbe Interact.">
        <title>Complete Genome Sequence of the Plant-Pathogenic Fungus Colletotrichum lupini.</title>
        <authorList>
            <person name="Baroncelli R."/>
            <person name="Pensec F."/>
            <person name="Da Lio D."/>
            <person name="Boufleur T."/>
            <person name="Vicente I."/>
            <person name="Sarrocco S."/>
            <person name="Picot A."/>
            <person name="Baraldi E."/>
            <person name="Sukno S."/>
            <person name="Thon M."/>
            <person name="Le Floch G."/>
        </authorList>
    </citation>
    <scope>NUCLEOTIDE SEQUENCE</scope>
    <source>
        <strain evidence="2">IMI 504893</strain>
    </source>
</reference>
<proteinExistence type="predicted"/>
<dbReference type="EMBL" id="CP019474">
    <property type="protein sequence ID" value="UQC77969.1"/>
    <property type="molecule type" value="Genomic_DNA"/>
</dbReference>
<gene>
    <name evidence="2" type="ORF">CLUP02_03442</name>
</gene>
<organism evidence="2 3">
    <name type="scientific">Colletotrichum lupini</name>
    <dbReference type="NCBI Taxonomy" id="145971"/>
    <lineage>
        <taxon>Eukaryota</taxon>
        <taxon>Fungi</taxon>
        <taxon>Dikarya</taxon>
        <taxon>Ascomycota</taxon>
        <taxon>Pezizomycotina</taxon>
        <taxon>Sordariomycetes</taxon>
        <taxon>Hypocreomycetidae</taxon>
        <taxon>Glomerellales</taxon>
        <taxon>Glomerellaceae</taxon>
        <taxon>Colletotrichum</taxon>
        <taxon>Colletotrichum acutatum species complex</taxon>
    </lineage>
</organism>
<accession>A0A9Q8SIK9</accession>
<dbReference type="AlphaFoldDB" id="A0A9Q8SIK9"/>
<dbReference type="Proteomes" id="UP000830671">
    <property type="component" value="Chromosome 2"/>
</dbReference>
<protein>
    <submittedName>
        <fullName evidence="2">Uncharacterized protein</fullName>
    </submittedName>
</protein>
<keyword evidence="1" id="KW-0812">Transmembrane</keyword>
<evidence type="ECO:0000313" key="3">
    <source>
        <dbReference type="Proteomes" id="UP000830671"/>
    </source>
</evidence>
<dbReference type="RefSeq" id="XP_049139607.1">
    <property type="nucleotide sequence ID" value="XM_049282464.1"/>
</dbReference>
<dbReference type="GeneID" id="73337474"/>
<sequence>MVQCHCNALKKKGLHKLILSSLRPFAHLQMAPLISLFSLSSLMQCALLLLFLRHRCADQRPSPQSLTLTGTIAIIITTKLGLGPRLLIPDFFRLVQCLRSYPVTRHRHWSSSGIVIVNSLPSPVHPVRSLSSFSSFTLQFRSRTIASGSSSTPWLLHRISPPLSKCSALDLSSIPPHCIRLAA</sequence>